<accession>A0A9D1T969</accession>
<dbReference type="InterPro" id="IPR029479">
    <property type="entry name" value="Nitroreductase"/>
</dbReference>
<keyword evidence="5" id="KW-0521">NADP</keyword>
<keyword evidence="3 5" id="KW-0288">FMN</keyword>
<dbReference type="SUPFAM" id="SSF55469">
    <property type="entry name" value="FMN-dependent nitroreductase-like"/>
    <property type="match status" value="1"/>
</dbReference>
<dbReference type="Gene3D" id="3.40.109.10">
    <property type="entry name" value="NADH Oxidase"/>
    <property type="match status" value="1"/>
</dbReference>
<sequence>MNCTVKELYERKSVRAYTDEPITEEEKELILTSAIQAPTAGNMSLFSVIDVQSQEIKDILAERCDHQKFIASAPLVLVFLADCQKWYEMFQCYHSEAPAFAEGDLFLAMEDCMIAAQNAVTAAEALGIGSCYIGDMLENFEENQKLLHLPRYAVPLVLVTFGRPTEQQKNRAKPGRFCLNDMVFQDRYPDRTAEEWKDVFKRKTGMKEEELENYIAGYARRKFQADFKKEMDRSARAVIRNWIGENA</sequence>
<dbReference type="Pfam" id="PF00881">
    <property type="entry name" value="Nitroreductase"/>
    <property type="match status" value="1"/>
</dbReference>
<comment type="similarity">
    <text evidence="1 5">Belongs to the flavin oxidoreductase frp family.</text>
</comment>
<proteinExistence type="inferred from homology"/>
<keyword evidence="2 5" id="KW-0285">Flavoprotein</keyword>
<dbReference type="PIRSF" id="PIRSF005426">
    <property type="entry name" value="Frp"/>
    <property type="match status" value="1"/>
</dbReference>
<evidence type="ECO:0000313" key="8">
    <source>
        <dbReference type="Proteomes" id="UP000886889"/>
    </source>
</evidence>
<keyword evidence="4 5" id="KW-0560">Oxidoreductase</keyword>
<organism evidence="7 8">
    <name type="scientific">Candidatus Merdiplasma excrementigallinarum</name>
    <dbReference type="NCBI Taxonomy" id="2840864"/>
    <lineage>
        <taxon>Bacteria</taxon>
        <taxon>Bacillati</taxon>
        <taxon>Bacillota</taxon>
        <taxon>Clostridia</taxon>
        <taxon>Lachnospirales</taxon>
        <taxon>Lachnospiraceae</taxon>
        <taxon>Lachnospiraceae incertae sedis</taxon>
        <taxon>Candidatus Merdiplasma</taxon>
    </lineage>
</organism>
<dbReference type="AlphaFoldDB" id="A0A9D1T969"/>
<evidence type="ECO:0000259" key="6">
    <source>
        <dbReference type="Pfam" id="PF00881"/>
    </source>
</evidence>
<evidence type="ECO:0000313" key="7">
    <source>
        <dbReference type="EMBL" id="HIV23683.1"/>
    </source>
</evidence>
<evidence type="ECO:0000256" key="3">
    <source>
        <dbReference type="ARBA" id="ARBA00022643"/>
    </source>
</evidence>
<dbReference type="InterPro" id="IPR016446">
    <property type="entry name" value="Flavin_OxRdtase_Frp"/>
</dbReference>
<protein>
    <submittedName>
        <fullName evidence="7">Nitroreductase family protein</fullName>
    </submittedName>
</protein>
<comment type="caution">
    <text evidence="7">The sequence shown here is derived from an EMBL/GenBank/DDBJ whole genome shotgun (WGS) entry which is preliminary data.</text>
</comment>
<name>A0A9D1T969_9FIRM</name>
<reference evidence="7" key="2">
    <citation type="journal article" date="2021" name="PeerJ">
        <title>Extensive microbial diversity within the chicken gut microbiome revealed by metagenomics and culture.</title>
        <authorList>
            <person name="Gilroy R."/>
            <person name="Ravi A."/>
            <person name="Getino M."/>
            <person name="Pursley I."/>
            <person name="Horton D.L."/>
            <person name="Alikhan N.F."/>
            <person name="Baker D."/>
            <person name="Gharbi K."/>
            <person name="Hall N."/>
            <person name="Watson M."/>
            <person name="Adriaenssens E.M."/>
            <person name="Foster-Nyarko E."/>
            <person name="Jarju S."/>
            <person name="Secka A."/>
            <person name="Antonio M."/>
            <person name="Oren A."/>
            <person name="Chaudhuri R.R."/>
            <person name="La Ragione R."/>
            <person name="Hildebrand F."/>
            <person name="Pallen M.J."/>
        </authorList>
    </citation>
    <scope>NUCLEOTIDE SEQUENCE</scope>
    <source>
        <strain evidence="7">ChiBcec6-7307</strain>
    </source>
</reference>
<dbReference type="EMBL" id="DVOS01000059">
    <property type="protein sequence ID" value="HIV23683.1"/>
    <property type="molecule type" value="Genomic_DNA"/>
</dbReference>
<feature type="domain" description="Nitroreductase" evidence="6">
    <location>
        <begin position="9"/>
        <end position="163"/>
    </location>
</feature>
<evidence type="ECO:0000256" key="2">
    <source>
        <dbReference type="ARBA" id="ARBA00022630"/>
    </source>
</evidence>
<dbReference type="InterPro" id="IPR000415">
    <property type="entry name" value="Nitroreductase-like"/>
</dbReference>
<reference evidence="7" key="1">
    <citation type="submission" date="2020-10" db="EMBL/GenBank/DDBJ databases">
        <authorList>
            <person name="Gilroy R."/>
        </authorList>
    </citation>
    <scope>NUCLEOTIDE SEQUENCE</scope>
    <source>
        <strain evidence="7">ChiBcec6-7307</strain>
    </source>
</reference>
<dbReference type="GO" id="GO:0016491">
    <property type="term" value="F:oxidoreductase activity"/>
    <property type="evidence" value="ECO:0007669"/>
    <property type="project" value="UniProtKB-UniRule"/>
</dbReference>
<dbReference type="PANTHER" id="PTHR43425:SF2">
    <property type="entry name" value="OXYGEN-INSENSITIVE NADPH NITROREDUCTASE"/>
    <property type="match status" value="1"/>
</dbReference>
<dbReference type="Proteomes" id="UP000886889">
    <property type="component" value="Unassembled WGS sequence"/>
</dbReference>
<dbReference type="PANTHER" id="PTHR43425">
    <property type="entry name" value="OXYGEN-INSENSITIVE NADPH NITROREDUCTASE"/>
    <property type="match status" value="1"/>
</dbReference>
<evidence type="ECO:0000256" key="4">
    <source>
        <dbReference type="ARBA" id="ARBA00023002"/>
    </source>
</evidence>
<evidence type="ECO:0000256" key="1">
    <source>
        <dbReference type="ARBA" id="ARBA00008366"/>
    </source>
</evidence>
<gene>
    <name evidence="7" type="ORF">IAC80_07055</name>
</gene>
<evidence type="ECO:0000256" key="5">
    <source>
        <dbReference type="PIRNR" id="PIRNR005426"/>
    </source>
</evidence>